<keyword evidence="5 8" id="KW-1133">Transmembrane helix</keyword>
<dbReference type="STRING" id="1094715.GCA_000236165_00441"/>
<proteinExistence type="predicted"/>
<evidence type="ECO:0000313" key="10">
    <source>
        <dbReference type="Proteomes" id="UP000254554"/>
    </source>
</evidence>
<evidence type="ECO:0000256" key="6">
    <source>
        <dbReference type="ARBA" id="ARBA00023136"/>
    </source>
</evidence>
<dbReference type="EC" id="2.7.8.33" evidence="9"/>
<feature type="transmembrane region" description="Helical" evidence="8">
    <location>
        <begin position="41"/>
        <end position="60"/>
    </location>
</feature>
<evidence type="ECO:0000313" key="9">
    <source>
        <dbReference type="EMBL" id="STO21903.1"/>
    </source>
</evidence>
<dbReference type="Proteomes" id="UP000254554">
    <property type="component" value="Unassembled WGS sequence"/>
</dbReference>
<dbReference type="InterPro" id="IPR000715">
    <property type="entry name" value="Glycosyl_transferase_4"/>
</dbReference>
<dbReference type="GO" id="GO:0036380">
    <property type="term" value="F:UDP-N-acetylglucosamine-undecaprenyl-phosphate N-acetylglucosaminephosphotransferase activity"/>
    <property type="evidence" value="ECO:0007669"/>
    <property type="project" value="UniProtKB-EC"/>
</dbReference>
<feature type="transmembrane region" description="Helical" evidence="8">
    <location>
        <begin position="181"/>
        <end position="199"/>
    </location>
</feature>
<keyword evidence="3 9" id="KW-0808">Transferase</keyword>
<feature type="transmembrane region" description="Helical" evidence="8">
    <location>
        <begin position="249"/>
        <end position="272"/>
    </location>
</feature>
<protein>
    <submittedName>
        <fullName evidence="9">Undecaprenyl-phosphate alpha-N-acetylglucosaminyl 1-phosphate transferase</fullName>
        <ecNumber evidence="9">2.7.8.33</ecNumber>
    </submittedName>
</protein>
<feature type="transmembrane region" description="Helical" evidence="8">
    <location>
        <begin position="15"/>
        <end position="35"/>
    </location>
</feature>
<feature type="binding site" evidence="7">
    <location>
        <position position="120"/>
    </location>
    <ligand>
        <name>Mg(2+)</name>
        <dbReference type="ChEBI" id="CHEBI:18420"/>
    </ligand>
</feature>
<dbReference type="GO" id="GO:0071555">
    <property type="term" value="P:cell wall organization"/>
    <property type="evidence" value="ECO:0007669"/>
    <property type="project" value="TreeGrafter"/>
</dbReference>
<accession>A0A377GAU1</accession>
<dbReference type="OrthoDB" id="9783652at2"/>
<feature type="transmembrane region" description="Helical" evidence="8">
    <location>
        <begin position="93"/>
        <end position="116"/>
    </location>
</feature>
<dbReference type="GO" id="GO:0046872">
    <property type="term" value="F:metal ion binding"/>
    <property type="evidence" value="ECO:0007669"/>
    <property type="project" value="UniProtKB-KW"/>
</dbReference>
<name>A0A377GAU1_9GAMM</name>
<feature type="transmembrane region" description="Helical" evidence="8">
    <location>
        <begin position="128"/>
        <end position="146"/>
    </location>
</feature>
<evidence type="ECO:0000256" key="1">
    <source>
        <dbReference type="ARBA" id="ARBA00004651"/>
    </source>
</evidence>
<evidence type="ECO:0000256" key="2">
    <source>
        <dbReference type="ARBA" id="ARBA00022475"/>
    </source>
</evidence>
<keyword evidence="7" id="KW-0460">Magnesium</keyword>
<dbReference type="CDD" id="cd06854">
    <property type="entry name" value="GT_WbpL_WbcO_like"/>
    <property type="match status" value="1"/>
</dbReference>
<dbReference type="GO" id="GO:0044038">
    <property type="term" value="P:cell wall macromolecule biosynthetic process"/>
    <property type="evidence" value="ECO:0007669"/>
    <property type="project" value="TreeGrafter"/>
</dbReference>
<feature type="transmembrane region" description="Helical" evidence="8">
    <location>
        <begin position="205"/>
        <end position="228"/>
    </location>
</feature>
<keyword evidence="7" id="KW-0479">Metal-binding</keyword>
<evidence type="ECO:0000256" key="3">
    <source>
        <dbReference type="ARBA" id="ARBA00022679"/>
    </source>
</evidence>
<dbReference type="GO" id="GO:0009103">
    <property type="term" value="P:lipopolysaccharide biosynthetic process"/>
    <property type="evidence" value="ECO:0007669"/>
    <property type="project" value="TreeGrafter"/>
</dbReference>
<feature type="transmembrane region" description="Helical" evidence="8">
    <location>
        <begin position="278"/>
        <end position="297"/>
    </location>
</feature>
<keyword evidence="2" id="KW-1003">Cell membrane</keyword>
<keyword evidence="10" id="KW-1185">Reference proteome</keyword>
<comment type="subcellular location">
    <subcellularLocation>
        <location evidence="1">Cell membrane</location>
        <topology evidence="1">Multi-pass membrane protein</topology>
    </subcellularLocation>
</comment>
<organism evidence="9 10">
    <name type="scientific">Fluoribacter dumoffii</name>
    <dbReference type="NCBI Taxonomy" id="463"/>
    <lineage>
        <taxon>Bacteria</taxon>
        <taxon>Pseudomonadati</taxon>
        <taxon>Pseudomonadota</taxon>
        <taxon>Gammaproteobacteria</taxon>
        <taxon>Legionellales</taxon>
        <taxon>Legionellaceae</taxon>
        <taxon>Fluoribacter</taxon>
    </lineage>
</organism>
<keyword evidence="4 8" id="KW-0812">Transmembrane</keyword>
<evidence type="ECO:0000256" key="7">
    <source>
        <dbReference type="PIRSR" id="PIRSR600715-1"/>
    </source>
</evidence>
<feature type="binding site" evidence="7">
    <location>
        <position position="180"/>
    </location>
    <ligand>
        <name>Mg(2+)</name>
        <dbReference type="ChEBI" id="CHEBI:18420"/>
    </ligand>
</feature>
<sequence>MDKPNDRSMHSTPTIRGGGVVFIGLALLGLPLLCYMTDTSIWGQLVFILCIFFLASVSFLDDLYNLSVKPRFFTQSGIALLIALVMRPEQLDFGIVTINYAFLIIPFIFFAVIWAINHFNFMDGIDGFCAAQSIFLFSAYALLFGIMNAPFYQSFCFILIFSLLGFLFFNFPPAKLFMGDVGSASLGLISFCIALIAQQKFQIPIFYWFMLNGLFLFDSTITLVRRMINKENWSAPHRKHAYQRLRKSGTGVTMILLGQIVLNLFFLILVLLIQEQNITFGVLWIQIGLMLVIYYLIEKKFPMYPKSMSV</sequence>
<comment type="cofactor">
    <cofactor evidence="7">
        <name>Mg(2+)</name>
        <dbReference type="ChEBI" id="CHEBI:18420"/>
    </cofactor>
</comment>
<dbReference type="AlphaFoldDB" id="A0A377GAU1"/>
<evidence type="ECO:0000256" key="8">
    <source>
        <dbReference type="SAM" id="Phobius"/>
    </source>
</evidence>
<feature type="transmembrane region" description="Helical" evidence="8">
    <location>
        <begin position="152"/>
        <end position="169"/>
    </location>
</feature>
<dbReference type="PANTHER" id="PTHR22926:SF3">
    <property type="entry name" value="UNDECAPRENYL-PHOSPHATE ALPHA-N-ACETYLGLUCOSAMINYL 1-PHOSPHATE TRANSFERASE"/>
    <property type="match status" value="1"/>
</dbReference>
<gene>
    <name evidence="9" type="primary">wecA</name>
    <name evidence="9" type="ORF">NCTC11370_01984</name>
</gene>
<dbReference type="Pfam" id="PF00953">
    <property type="entry name" value="Glycos_transf_4"/>
    <property type="match status" value="1"/>
</dbReference>
<reference evidence="9 10" key="1">
    <citation type="submission" date="2018-06" db="EMBL/GenBank/DDBJ databases">
        <authorList>
            <consortium name="Pathogen Informatics"/>
            <person name="Doyle S."/>
        </authorList>
    </citation>
    <scope>NUCLEOTIDE SEQUENCE [LARGE SCALE GENOMIC DNA]</scope>
    <source>
        <strain evidence="9 10">NCTC11370</strain>
    </source>
</reference>
<dbReference type="PANTHER" id="PTHR22926">
    <property type="entry name" value="PHOSPHO-N-ACETYLMURAMOYL-PENTAPEPTIDE-TRANSFERASE"/>
    <property type="match status" value="1"/>
</dbReference>
<keyword evidence="6 8" id="KW-0472">Membrane</keyword>
<evidence type="ECO:0000256" key="5">
    <source>
        <dbReference type="ARBA" id="ARBA00022989"/>
    </source>
</evidence>
<dbReference type="GO" id="GO:0005886">
    <property type="term" value="C:plasma membrane"/>
    <property type="evidence" value="ECO:0007669"/>
    <property type="project" value="UniProtKB-SubCell"/>
</dbReference>
<dbReference type="EMBL" id="UGGT01000001">
    <property type="protein sequence ID" value="STO21903.1"/>
    <property type="molecule type" value="Genomic_DNA"/>
</dbReference>
<evidence type="ECO:0000256" key="4">
    <source>
        <dbReference type="ARBA" id="ARBA00022692"/>
    </source>
</evidence>